<proteinExistence type="predicted"/>
<dbReference type="Proteomes" id="UP000192257">
    <property type="component" value="Unassembled WGS sequence"/>
</dbReference>
<evidence type="ECO:0000313" key="3">
    <source>
        <dbReference type="Proteomes" id="UP000192257"/>
    </source>
</evidence>
<dbReference type="GeneID" id="39987425"/>
<gene>
    <name evidence="2" type="ORF">TM35_000242330</name>
</gene>
<dbReference type="AlphaFoldDB" id="A0A1X0NRH0"/>
<organism evidence="2 3">
    <name type="scientific">Trypanosoma theileri</name>
    <dbReference type="NCBI Taxonomy" id="67003"/>
    <lineage>
        <taxon>Eukaryota</taxon>
        <taxon>Discoba</taxon>
        <taxon>Euglenozoa</taxon>
        <taxon>Kinetoplastea</taxon>
        <taxon>Metakinetoplastina</taxon>
        <taxon>Trypanosomatida</taxon>
        <taxon>Trypanosomatidae</taxon>
        <taxon>Trypanosoma</taxon>
    </lineage>
</organism>
<dbReference type="VEuPathDB" id="TriTrypDB:TM35_000242330"/>
<accession>A0A1X0NRH0</accession>
<comment type="caution">
    <text evidence="2">The sequence shown here is derived from an EMBL/GenBank/DDBJ whole genome shotgun (WGS) entry which is preliminary data.</text>
</comment>
<evidence type="ECO:0000313" key="2">
    <source>
        <dbReference type="EMBL" id="ORC87083.1"/>
    </source>
</evidence>
<keyword evidence="3" id="KW-1185">Reference proteome</keyword>
<dbReference type="EMBL" id="NBCO01000024">
    <property type="protein sequence ID" value="ORC87083.1"/>
    <property type="molecule type" value="Genomic_DNA"/>
</dbReference>
<reference evidence="2 3" key="1">
    <citation type="submission" date="2017-03" db="EMBL/GenBank/DDBJ databases">
        <title>An alternative strategy for trypanosome survival in the mammalian bloodstream revealed through genome and transcriptome analysis of the ubiquitous bovine parasite Trypanosoma (Megatrypanum) theileri.</title>
        <authorList>
            <person name="Kelly S."/>
            <person name="Ivens A."/>
            <person name="Mott A."/>
            <person name="O'Neill E."/>
            <person name="Emms D."/>
            <person name="Macleod O."/>
            <person name="Voorheis P."/>
            <person name="Matthews J."/>
            <person name="Matthews K."/>
            <person name="Carrington M."/>
        </authorList>
    </citation>
    <scope>NUCLEOTIDE SEQUENCE [LARGE SCALE GENOMIC DNA]</scope>
    <source>
        <strain evidence="2">Edinburgh</strain>
    </source>
</reference>
<name>A0A1X0NRH0_9TRYP</name>
<protein>
    <submittedName>
        <fullName evidence="2">Uncharacterized protein</fullName>
    </submittedName>
</protein>
<sequence length="359" mass="38932">MSRLVHLPERTNIRGLWDDAGASEADKQLKLQNAEVLKKEQRLGIGGEHTHSAVMELSPQPTRSAKGYSRRNRSHFSLSHPQNNPVKQEWLVSPDVSWESGVSQGVDGRGGRCGRGRGRGMYASTELRDGLSVTSTAQCWSGATVNHPSMLAIRRHHDDVAAACGGGGSSRRRIDRLPVGYQLASHLSGGVESQPVGYRIRVEEETGGPRGSFLWPGNTNPARRSTSIDVVPFNGKPACGVDEASGEFVSPVVCVMNQGSGPSGLLSSITHGSTSHVTVGAACRPLLSPLLTEVDLRLRRQGLGALSDLWAACPEAMDKVLALTGFDGNQRRTILWEVRRMAYFSARHEALFHQDQCFH</sequence>
<dbReference type="RefSeq" id="XP_028881149.1">
    <property type="nucleotide sequence ID" value="XM_029027645.1"/>
</dbReference>
<feature type="region of interest" description="Disordered" evidence="1">
    <location>
        <begin position="42"/>
        <end position="83"/>
    </location>
</feature>
<evidence type="ECO:0000256" key="1">
    <source>
        <dbReference type="SAM" id="MobiDB-lite"/>
    </source>
</evidence>
<dbReference type="OrthoDB" id="10536472at2759"/>